<evidence type="ECO:0000313" key="1">
    <source>
        <dbReference type="EMBL" id="NYG60745.1"/>
    </source>
</evidence>
<dbReference type="SUPFAM" id="SSF48452">
    <property type="entry name" value="TPR-like"/>
    <property type="match status" value="1"/>
</dbReference>
<accession>A0A7Y9S2I5</accession>
<sequence>MTNDDFVMSPIVFPGQKDHPSDAYRIAYELLEKRAPVQALEVLDPALEAEPRAISLLSLRAWAYFLRVQLAKAEEDLRVIVEEDPSDVWARHTLGRALERQSRLADALPHLRLASAMSGDPEHETAVLRVERRLAETGATSYDDLT</sequence>
<comment type="caution">
    <text evidence="1">The sequence shown here is derived from an EMBL/GenBank/DDBJ whole genome shotgun (WGS) entry which is preliminary data.</text>
</comment>
<gene>
    <name evidence="1" type="ORF">BJ980_003668</name>
</gene>
<dbReference type="EMBL" id="JACCAA010000001">
    <property type="protein sequence ID" value="NYG60745.1"/>
    <property type="molecule type" value="Genomic_DNA"/>
</dbReference>
<dbReference type="InterPro" id="IPR011990">
    <property type="entry name" value="TPR-like_helical_dom_sf"/>
</dbReference>
<evidence type="ECO:0000313" key="2">
    <source>
        <dbReference type="Proteomes" id="UP000540656"/>
    </source>
</evidence>
<organism evidence="1 2">
    <name type="scientific">Nocardioides daedukensis</name>
    <dbReference type="NCBI Taxonomy" id="634462"/>
    <lineage>
        <taxon>Bacteria</taxon>
        <taxon>Bacillati</taxon>
        <taxon>Actinomycetota</taxon>
        <taxon>Actinomycetes</taxon>
        <taxon>Propionibacteriales</taxon>
        <taxon>Nocardioidaceae</taxon>
        <taxon>Nocardioides</taxon>
    </lineage>
</organism>
<dbReference type="AlphaFoldDB" id="A0A7Y9S2I5"/>
<dbReference type="Gene3D" id="1.25.40.10">
    <property type="entry name" value="Tetratricopeptide repeat domain"/>
    <property type="match status" value="1"/>
</dbReference>
<dbReference type="RefSeq" id="WP_218855573.1">
    <property type="nucleotide sequence ID" value="NZ_JACCAA010000001.1"/>
</dbReference>
<proteinExistence type="predicted"/>
<name>A0A7Y9S2I5_9ACTN</name>
<reference evidence="1 2" key="1">
    <citation type="submission" date="2020-07" db="EMBL/GenBank/DDBJ databases">
        <title>Sequencing the genomes of 1000 actinobacteria strains.</title>
        <authorList>
            <person name="Klenk H.-P."/>
        </authorList>
    </citation>
    <scope>NUCLEOTIDE SEQUENCE [LARGE SCALE GENOMIC DNA]</scope>
    <source>
        <strain evidence="1 2">DSM 23819</strain>
    </source>
</reference>
<protein>
    <submittedName>
        <fullName evidence="1">Tetratricopeptide (TPR) repeat protein</fullName>
    </submittedName>
</protein>
<keyword evidence="2" id="KW-1185">Reference proteome</keyword>
<dbReference type="Proteomes" id="UP000540656">
    <property type="component" value="Unassembled WGS sequence"/>
</dbReference>